<dbReference type="Proteomes" id="UP000238823">
    <property type="component" value="Unassembled WGS sequence"/>
</dbReference>
<dbReference type="RefSeq" id="WP_106088792.1">
    <property type="nucleotide sequence ID" value="NZ_PVNL01000041.1"/>
</dbReference>
<proteinExistence type="predicted"/>
<dbReference type="AlphaFoldDB" id="A0A2S9YTR4"/>
<evidence type="ECO:0000313" key="1">
    <source>
        <dbReference type="EMBL" id="PRQ08478.1"/>
    </source>
</evidence>
<comment type="caution">
    <text evidence="1">The sequence shown here is derived from an EMBL/GenBank/DDBJ whole genome shotgun (WGS) entry which is preliminary data.</text>
</comment>
<gene>
    <name evidence="1" type="ORF">ENSA7_17640</name>
</gene>
<dbReference type="EMBL" id="PVNL01000041">
    <property type="protein sequence ID" value="PRQ08478.1"/>
    <property type="molecule type" value="Genomic_DNA"/>
</dbReference>
<evidence type="ECO:0000313" key="2">
    <source>
        <dbReference type="Proteomes" id="UP000238823"/>
    </source>
</evidence>
<dbReference type="OrthoDB" id="9155696at2"/>
<accession>A0A2S9YTR4</accession>
<reference evidence="1 2" key="1">
    <citation type="submission" date="2018-03" db="EMBL/GenBank/DDBJ databases">
        <title>Draft Genome Sequences of the Obligatory Marine Myxobacteria Enhygromyxa salina SWB007.</title>
        <authorList>
            <person name="Poehlein A."/>
            <person name="Moghaddam J.A."/>
            <person name="Harms H."/>
            <person name="Alanjari M."/>
            <person name="Koenig G.M."/>
            <person name="Daniel R."/>
            <person name="Schaeberle T.F."/>
        </authorList>
    </citation>
    <scope>NUCLEOTIDE SEQUENCE [LARGE SCALE GENOMIC DNA]</scope>
    <source>
        <strain evidence="1 2">SWB007</strain>
    </source>
</reference>
<protein>
    <submittedName>
        <fullName evidence="1">Uncharacterized protein</fullName>
    </submittedName>
</protein>
<organism evidence="1 2">
    <name type="scientific">Enhygromyxa salina</name>
    <dbReference type="NCBI Taxonomy" id="215803"/>
    <lineage>
        <taxon>Bacteria</taxon>
        <taxon>Pseudomonadati</taxon>
        <taxon>Myxococcota</taxon>
        <taxon>Polyangia</taxon>
        <taxon>Nannocystales</taxon>
        <taxon>Nannocystaceae</taxon>
        <taxon>Enhygromyxa</taxon>
    </lineage>
</organism>
<name>A0A2S9YTR4_9BACT</name>
<sequence>MASLSTAGNVHSTCLRVLAARGYTLRIDVDYYESDGELMYMAEKDGFTFAAENPIELLGLTAVYEHVQPEQDRPYWWYVDGADLDDELLEQALERALASLRERDPARWTEKIRAALATAEADPRTSAADRLGISQAALEQVLADSLLRGR</sequence>